<evidence type="ECO:0000256" key="1">
    <source>
        <dbReference type="SAM" id="MobiDB-lite"/>
    </source>
</evidence>
<evidence type="ECO:0000313" key="2">
    <source>
        <dbReference type="EMBL" id="KAL2273630.1"/>
    </source>
</evidence>
<organism evidence="2 3">
    <name type="scientific">Diaporthe vaccinii</name>
    <dbReference type="NCBI Taxonomy" id="105482"/>
    <lineage>
        <taxon>Eukaryota</taxon>
        <taxon>Fungi</taxon>
        <taxon>Dikarya</taxon>
        <taxon>Ascomycota</taxon>
        <taxon>Pezizomycotina</taxon>
        <taxon>Sordariomycetes</taxon>
        <taxon>Sordariomycetidae</taxon>
        <taxon>Diaporthales</taxon>
        <taxon>Diaporthaceae</taxon>
        <taxon>Diaporthe</taxon>
        <taxon>Diaporthe eres species complex</taxon>
    </lineage>
</organism>
<protein>
    <submittedName>
        <fullName evidence="2">Uncharacterized protein</fullName>
    </submittedName>
</protein>
<keyword evidence="3" id="KW-1185">Reference proteome</keyword>
<name>A0ABR4DU60_9PEZI</name>
<proteinExistence type="predicted"/>
<accession>A0ABR4DU60</accession>
<evidence type="ECO:0000313" key="3">
    <source>
        <dbReference type="Proteomes" id="UP001600888"/>
    </source>
</evidence>
<comment type="caution">
    <text evidence="2">The sequence shown here is derived from an EMBL/GenBank/DDBJ whole genome shotgun (WGS) entry which is preliminary data.</text>
</comment>
<reference evidence="2 3" key="1">
    <citation type="submission" date="2024-03" db="EMBL/GenBank/DDBJ databases">
        <title>A high-quality draft genome sequence of Diaporthe vaccinii, a causative agent of upright dieback and viscid rot disease in cranberry plants.</title>
        <authorList>
            <person name="Sarrasin M."/>
            <person name="Lang B.F."/>
            <person name="Burger G."/>
        </authorList>
    </citation>
    <scope>NUCLEOTIDE SEQUENCE [LARGE SCALE GENOMIC DNA]</scope>
    <source>
        <strain evidence="2 3">IS7</strain>
    </source>
</reference>
<gene>
    <name evidence="2" type="ORF">FJTKL_04171</name>
</gene>
<dbReference type="Proteomes" id="UP001600888">
    <property type="component" value="Unassembled WGS sequence"/>
</dbReference>
<sequence length="136" mass="14764">MDTTSPWDNSTTTATTASGKGSVEKTKRQIGQKDGPEGDNGHKGIAHSGAGRSTMTYKSYLERQDQKPADTWDQFSFCPGAAAYMISLCNRYYFSASSPIYPSLPHIHTACTTALPLTLKGSLRLNPHHVRSSKAL</sequence>
<dbReference type="EMBL" id="JBAWTH010000176">
    <property type="protein sequence ID" value="KAL2273630.1"/>
    <property type="molecule type" value="Genomic_DNA"/>
</dbReference>
<feature type="region of interest" description="Disordered" evidence="1">
    <location>
        <begin position="1"/>
        <end position="51"/>
    </location>
</feature>